<dbReference type="RefSeq" id="WP_084066919.1">
    <property type="nucleotide sequence ID" value="NZ_FWXY01000002.1"/>
</dbReference>
<dbReference type="STRING" id="1121400.SAMN02746065_102267"/>
<protein>
    <recommendedName>
        <fullName evidence="3">Fibronectin type-III domain-containing protein</fullName>
    </recommendedName>
</protein>
<proteinExistence type="predicted"/>
<evidence type="ECO:0008006" key="3">
    <source>
        <dbReference type="Google" id="ProtNLM"/>
    </source>
</evidence>
<accession>A0A1W1ZFP8</accession>
<sequence length="143" mass="16223">MLRLSQKIALVTIVFLFMVVGMGCGKKGPPLAPLALTPPPPVHFTSRLTADRVMLQWKIDSEFQKKNKGKDMGVEIYRARRVLSMDACKGCPLPFEKRADLSAGTLKYGEILEKGFRYSYRLRTRLGINIFSEYSEIVAFDFE</sequence>
<reference evidence="1 2" key="1">
    <citation type="submission" date="2017-04" db="EMBL/GenBank/DDBJ databases">
        <authorList>
            <person name="Afonso C.L."/>
            <person name="Miller P.J."/>
            <person name="Scott M.A."/>
            <person name="Spackman E."/>
            <person name="Goraichik I."/>
            <person name="Dimitrov K.M."/>
            <person name="Suarez D.L."/>
            <person name="Swayne D.E."/>
        </authorList>
    </citation>
    <scope>NUCLEOTIDE SEQUENCE [LARGE SCALE GENOMIC DNA]</scope>
    <source>
        <strain evidence="1 2">DSM 3385</strain>
    </source>
</reference>
<organism evidence="1 2">
    <name type="scientific">Desulfocicer vacuolatum DSM 3385</name>
    <dbReference type="NCBI Taxonomy" id="1121400"/>
    <lineage>
        <taxon>Bacteria</taxon>
        <taxon>Pseudomonadati</taxon>
        <taxon>Thermodesulfobacteriota</taxon>
        <taxon>Desulfobacteria</taxon>
        <taxon>Desulfobacterales</taxon>
        <taxon>Desulfobacteraceae</taxon>
        <taxon>Desulfocicer</taxon>
    </lineage>
</organism>
<dbReference type="PROSITE" id="PS51257">
    <property type="entry name" value="PROKAR_LIPOPROTEIN"/>
    <property type="match status" value="1"/>
</dbReference>
<name>A0A1W1ZFP8_9BACT</name>
<dbReference type="EMBL" id="FWXY01000002">
    <property type="protein sequence ID" value="SMC47320.1"/>
    <property type="molecule type" value="Genomic_DNA"/>
</dbReference>
<keyword evidence="2" id="KW-1185">Reference proteome</keyword>
<evidence type="ECO:0000313" key="1">
    <source>
        <dbReference type="EMBL" id="SMC47320.1"/>
    </source>
</evidence>
<gene>
    <name evidence="1" type="ORF">SAMN02746065_102267</name>
</gene>
<dbReference type="OrthoDB" id="5422727at2"/>
<dbReference type="AlphaFoldDB" id="A0A1W1ZFP8"/>
<dbReference type="Proteomes" id="UP000192418">
    <property type="component" value="Unassembled WGS sequence"/>
</dbReference>
<evidence type="ECO:0000313" key="2">
    <source>
        <dbReference type="Proteomes" id="UP000192418"/>
    </source>
</evidence>